<dbReference type="InterPro" id="IPR010499">
    <property type="entry name" value="AraC_E-bd"/>
</dbReference>
<dbReference type="RefSeq" id="WP_028729545.1">
    <property type="nucleotide sequence ID" value="NZ_KE386764.1"/>
</dbReference>
<dbReference type="AlphaFoldDB" id="A0A0F5JBZ8"/>
<dbReference type="PATRIC" id="fig|1203610.3.peg.2937"/>
<evidence type="ECO:0000313" key="3">
    <source>
        <dbReference type="Proteomes" id="UP000033035"/>
    </source>
</evidence>
<evidence type="ECO:0000313" key="2">
    <source>
        <dbReference type="EMBL" id="KKB55401.1"/>
    </source>
</evidence>
<protein>
    <recommendedName>
        <fullName evidence="1">AraC effector-binding domain-containing protein</fullName>
    </recommendedName>
</protein>
<dbReference type="HOGENOM" id="CLU_113664_2_1_10"/>
<evidence type="ECO:0000259" key="1">
    <source>
        <dbReference type="SMART" id="SM00871"/>
    </source>
</evidence>
<dbReference type="SUPFAM" id="SSF55136">
    <property type="entry name" value="Probable bacterial effector-binding domain"/>
    <property type="match status" value="1"/>
</dbReference>
<reference evidence="2 3" key="1">
    <citation type="submission" date="2013-04" db="EMBL/GenBank/DDBJ databases">
        <title>The Genome Sequence of Parabacteroides gordonii DSM 23371.</title>
        <authorList>
            <consortium name="The Broad Institute Genomics Platform"/>
            <person name="Earl A."/>
            <person name="Ward D."/>
            <person name="Feldgarden M."/>
            <person name="Gevers D."/>
            <person name="Martens E."/>
            <person name="Sakamoto M."/>
            <person name="Benno Y."/>
            <person name="Suzuki N."/>
            <person name="Matsunaga N."/>
            <person name="Koshihara K."/>
            <person name="Seki M."/>
            <person name="Komiya H."/>
            <person name="Walker B."/>
            <person name="Young S."/>
            <person name="Zeng Q."/>
            <person name="Gargeya S."/>
            <person name="Fitzgerald M."/>
            <person name="Haas B."/>
            <person name="Abouelleil A."/>
            <person name="Allen A.W."/>
            <person name="Alvarado L."/>
            <person name="Arachchi H.M."/>
            <person name="Berlin A.M."/>
            <person name="Chapman S.B."/>
            <person name="Gainer-Dewar J."/>
            <person name="Goldberg J."/>
            <person name="Griggs A."/>
            <person name="Gujja S."/>
            <person name="Hansen M."/>
            <person name="Howarth C."/>
            <person name="Imamovic A."/>
            <person name="Ireland A."/>
            <person name="Larimer J."/>
            <person name="McCowan C."/>
            <person name="Murphy C."/>
            <person name="Pearson M."/>
            <person name="Poon T.W."/>
            <person name="Priest M."/>
            <person name="Roberts A."/>
            <person name="Saif S."/>
            <person name="Shea T."/>
            <person name="Sisk P."/>
            <person name="Sykes S."/>
            <person name="Wortman J."/>
            <person name="Nusbaum C."/>
            <person name="Birren B."/>
        </authorList>
    </citation>
    <scope>NUCLEOTIDE SEQUENCE [LARGE SCALE GENOMIC DNA]</scope>
    <source>
        <strain evidence="2 3">MS-1</strain>
    </source>
</reference>
<keyword evidence="3" id="KW-1185">Reference proteome</keyword>
<sequence length="157" mass="18566">MPQVSDIRLMVRAEQPVLSARMKASYKDMERLFAEKREVALSLLRPTGVYMTDVPFIIYYDYLDLDIHNLDIEICFPLSTWMEGNESLQSRIIPETKVVHCLFKGDYDEMDYLYGEMTAWIMQKGYEPEGTAYEFYYKKKEQTYEERLTKIVLPVKG</sequence>
<proteinExistence type="predicted"/>
<gene>
    <name evidence="2" type="ORF">HMPREF1536_02870</name>
</gene>
<dbReference type="EMBL" id="AQHW01000015">
    <property type="protein sequence ID" value="KKB55401.1"/>
    <property type="molecule type" value="Genomic_DNA"/>
</dbReference>
<dbReference type="InterPro" id="IPR011256">
    <property type="entry name" value="Reg_factor_effector_dom_sf"/>
</dbReference>
<dbReference type="Gene3D" id="3.20.80.10">
    <property type="entry name" value="Regulatory factor, effector binding domain"/>
    <property type="match status" value="1"/>
</dbReference>
<dbReference type="STRING" id="1203610.HMPREF1536_02870"/>
<organism evidence="2 3">
    <name type="scientific">Parabacteroides gordonii MS-1 = DSM 23371</name>
    <dbReference type="NCBI Taxonomy" id="1203610"/>
    <lineage>
        <taxon>Bacteria</taxon>
        <taxon>Pseudomonadati</taxon>
        <taxon>Bacteroidota</taxon>
        <taxon>Bacteroidia</taxon>
        <taxon>Bacteroidales</taxon>
        <taxon>Tannerellaceae</taxon>
        <taxon>Parabacteroides</taxon>
    </lineage>
</organism>
<dbReference type="SMART" id="SM00871">
    <property type="entry name" value="AraC_E_bind"/>
    <property type="match status" value="1"/>
</dbReference>
<accession>A0A0F5JBZ8</accession>
<feature type="domain" description="AraC effector-binding" evidence="1">
    <location>
        <begin position="5"/>
        <end position="156"/>
    </location>
</feature>
<comment type="caution">
    <text evidence="2">The sequence shown here is derived from an EMBL/GenBank/DDBJ whole genome shotgun (WGS) entry which is preliminary data.</text>
</comment>
<dbReference type="Pfam" id="PF06445">
    <property type="entry name" value="GyrI-like"/>
    <property type="match status" value="1"/>
</dbReference>
<dbReference type="InterPro" id="IPR029442">
    <property type="entry name" value="GyrI-like"/>
</dbReference>
<name>A0A0F5JBZ8_9BACT</name>
<dbReference type="Proteomes" id="UP000033035">
    <property type="component" value="Unassembled WGS sequence"/>
</dbReference>